<name>A0ABU2HV55_9RHOB</name>
<feature type="transmembrane region" description="Helical" evidence="1">
    <location>
        <begin position="139"/>
        <end position="156"/>
    </location>
</feature>
<feature type="transmembrane region" description="Helical" evidence="1">
    <location>
        <begin position="408"/>
        <end position="430"/>
    </location>
</feature>
<accession>A0ABU2HV55</accession>
<keyword evidence="1" id="KW-1133">Transmembrane helix</keyword>
<feature type="transmembrane region" description="Helical" evidence="1">
    <location>
        <begin position="298"/>
        <end position="320"/>
    </location>
</feature>
<gene>
    <name evidence="2" type="ORF">RGQ15_15270</name>
</gene>
<organism evidence="2 3">
    <name type="scientific">Paracoccus aurantius</name>
    <dbReference type="NCBI Taxonomy" id="3073814"/>
    <lineage>
        <taxon>Bacteria</taxon>
        <taxon>Pseudomonadati</taxon>
        <taxon>Pseudomonadota</taxon>
        <taxon>Alphaproteobacteria</taxon>
        <taxon>Rhodobacterales</taxon>
        <taxon>Paracoccaceae</taxon>
        <taxon>Paracoccus</taxon>
    </lineage>
</organism>
<keyword evidence="1" id="KW-0472">Membrane</keyword>
<keyword evidence="1" id="KW-0812">Transmembrane</keyword>
<keyword evidence="3" id="KW-1185">Reference proteome</keyword>
<evidence type="ECO:0000256" key="1">
    <source>
        <dbReference type="SAM" id="Phobius"/>
    </source>
</evidence>
<feature type="transmembrane region" description="Helical" evidence="1">
    <location>
        <begin position="224"/>
        <end position="243"/>
    </location>
</feature>
<feature type="transmembrane region" description="Helical" evidence="1">
    <location>
        <begin position="88"/>
        <end position="107"/>
    </location>
</feature>
<proteinExistence type="predicted"/>
<feature type="transmembrane region" description="Helical" evidence="1">
    <location>
        <begin position="375"/>
        <end position="396"/>
    </location>
</feature>
<evidence type="ECO:0000313" key="3">
    <source>
        <dbReference type="Proteomes" id="UP001269144"/>
    </source>
</evidence>
<feature type="transmembrane region" description="Helical" evidence="1">
    <location>
        <begin position="44"/>
        <end position="67"/>
    </location>
</feature>
<feature type="transmembrane region" description="Helical" evidence="1">
    <location>
        <begin position="255"/>
        <end position="286"/>
    </location>
</feature>
<dbReference type="EMBL" id="JAVQLW010000002">
    <property type="protein sequence ID" value="MDS9468926.1"/>
    <property type="molecule type" value="Genomic_DNA"/>
</dbReference>
<dbReference type="RefSeq" id="WP_311161392.1">
    <property type="nucleotide sequence ID" value="NZ_JAVQLW010000002.1"/>
</dbReference>
<comment type="caution">
    <text evidence="2">The sequence shown here is derived from an EMBL/GenBank/DDBJ whole genome shotgun (WGS) entry which is preliminary data.</text>
</comment>
<protein>
    <recommendedName>
        <fullName evidence="4">O-antigen ligase domain-containing protein</fullName>
    </recommendedName>
</protein>
<reference evidence="3" key="1">
    <citation type="submission" date="2023-07" db="EMBL/GenBank/DDBJ databases">
        <title>Paracoccus sp. MBLB3053 whole genome sequence.</title>
        <authorList>
            <person name="Hwang C.Y."/>
            <person name="Cho E.-S."/>
            <person name="Seo M.-J."/>
        </authorList>
    </citation>
    <scope>NUCLEOTIDE SEQUENCE [LARGE SCALE GENOMIC DNA]</scope>
    <source>
        <strain evidence="3">MBLB3053</strain>
    </source>
</reference>
<evidence type="ECO:0008006" key="4">
    <source>
        <dbReference type="Google" id="ProtNLM"/>
    </source>
</evidence>
<evidence type="ECO:0000313" key="2">
    <source>
        <dbReference type="EMBL" id="MDS9468926.1"/>
    </source>
</evidence>
<sequence length="477" mass="50698">MQPVLSTPIVFALVLLMVSRGPYAGLKILVAVTPFGMMAAFNLPAVGGMSILATDLLILTLFALVLLRVGIERDLAVIFRPGGIAMPLLILLAYIIFATLFFPRIFAGQTEVFSLSRIANKEGIVSIPLAPTTGNLSQLFRYLLGLCALLAMAVVVRRRPDPDAILSAMKLATGIHIALGVVDIISAAGGFSAILSPIRTANYALTLGQRLAGMRRMIGGFPEASTFGYYSLGLFGFWVSHWMSSRNTGRKGSGIWLALSAFALLRCTSSSAYVGAAGFYFVFLLFRLARSTRMSRAGASIIVLSVAILPLAAMGAYVAYTFSPGFAEFIDRSLLNKLSSDSGNERMSWNAQAFQNFLDTALLGAGLGSVRASNWILATLGSIGLPGIILSLVFYARLFAAPSSRMDIASANVLMALKMGCLALIMRTLVVAATPNMGFLFYVMAGAIVGLTAAEPRRMAQGRSERPAFGVSSHGAS</sequence>
<dbReference type="Proteomes" id="UP001269144">
    <property type="component" value="Unassembled WGS sequence"/>
</dbReference>
<feature type="transmembrane region" description="Helical" evidence="1">
    <location>
        <begin position="436"/>
        <end position="454"/>
    </location>
</feature>